<dbReference type="InterPro" id="IPR004017">
    <property type="entry name" value="Cys_rich_dom"/>
</dbReference>
<organism evidence="7">
    <name type="scientific">freshwater metagenome</name>
    <dbReference type="NCBI Taxonomy" id="449393"/>
    <lineage>
        <taxon>unclassified sequences</taxon>
        <taxon>metagenomes</taxon>
        <taxon>ecological metagenomes</taxon>
    </lineage>
</organism>
<dbReference type="EMBL" id="CAFBIY010000129">
    <property type="protein sequence ID" value="CAB4852427.1"/>
    <property type="molecule type" value="Genomic_DNA"/>
</dbReference>
<keyword evidence="2" id="KW-0479">Metal-binding</keyword>
<accession>A0A6J6SEY9</accession>
<dbReference type="Pfam" id="PF02754">
    <property type="entry name" value="CCG"/>
    <property type="match status" value="2"/>
</dbReference>
<evidence type="ECO:0000313" key="10">
    <source>
        <dbReference type="EMBL" id="CAB4949651.1"/>
    </source>
</evidence>
<dbReference type="EMBL" id="CAFBOL010000095">
    <property type="protein sequence ID" value="CAB5007496.1"/>
    <property type="molecule type" value="Genomic_DNA"/>
</dbReference>
<dbReference type="AlphaFoldDB" id="A0A6J6SEY9"/>
<evidence type="ECO:0000313" key="8">
    <source>
        <dbReference type="EMBL" id="CAB4836155.1"/>
    </source>
</evidence>
<keyword evidence="5" id="KW-0411">Iron-sulfur</keyword>
<dbReference type="EMBL" id="CAFBMT010000021">
    <property type="protein sequence ID" value="CAB4949651.1"/>
    <property type="molecule type" value="Genomic_DNA"/>
</dbReference>
<evidence type="ECO:0000259" key="6">
    <source>
        <dbReference type="Pfam" id="PF02754"/>
    </source>
</evidence>
<evidence type="ECO:0000256" key="2">
    <source>
        <dbReference type="ARBA" id="ARBA00022723"/>
    </source>
</evidence>
<dbReference type="PANTHER" id="PTHR32479:SF19">
    <property type="entry name" value="ANAEROBIC GLYCEROL-3-PHOSPHATE DEHYDROGENASE SUBUNIT C"/>
    <property type="match status" value="1"/>
</dbReference>
<dbReference type="PANTHER" id="PTHR32479">
    <property type="entry name" value="GLYCOLATE OXIDASE IRON-SULFUR SUBUNIT"/>
    <property type="match status" value="1"/>
</dbReference>
<dbReference type="GO" id="GO:0046872">
    <property type="term" value="F:metal ion binding"/>
    <property type="evidence" value="ECO:0007669"/>
    <property type="project" value="UniProtKB-KW"/>
</dbReference>
<dbReference type="InterPro" id="IPR017900">
    <property type="entry name" value="4Fe4S_Fe_S_CS"/>
</dbReference>
<dbReference type="GO" id="GO:0016491">
    <property type="term" value="F:oxidoreductase activity"/>
    <property type="evidence" value="ECO:0007669"/>
    <property type="project" value="UniProtKB-ARBA"/>
</dbReference>
<dbReference type="PROSITE" id="PS00198">
    <property type="entry name" value="4FE4S_FER_1"/>
    <property type="match status" value="1"/>
</dbReference>
<dbReference type="Gene3D" id="3.30.70.20">
    <property type="match status" value="1"/>
</dbReference>
<gene>
    <name evidence="7" type="ORF">UFOPK2656_02300</name>
    <name evidence="8" type="ORF">UFOPK3099_03044</name>
    <name evidence="9" type="ORF">UFOPK3267_02073</name>
    <name evidence="10" type="ORF">UFOPK3651_02755</name>
    <name evidence="11" type="ORF">UFOPK3931_02613</name>
</gene>
<keyword evidence="1" id="KW-0004">4Fe-4S</keyword>
<evidence type="ECO:0000313" key="9">
    <source>
        <dbReference type="EMBL" id="CAB4852427.1"/>
    </source>
</evidence>
<evidence type="ECO:0000256" key="4">
    <source>
        <dbReference type="ARBA" id="ARBA00023004"/>
    </source>
</evidence>
<protein>
    <submittedName>
        <fullName evidence="7">Unannotated protein</fullName>
    </submittedName>
</protein>
<proteinExistence type="predicted"/>
<dbReference type="EMBL" id="CAFAAV010000378">
    <property type="protein sequence ID" value="CAB4836155.1"/>
    <property type="molecule type" value="Genomic_DNA"/>
</dbReference>
<evidence type="ECO:0000313" key="11">
    <source>
        <dbReference type="EMBL" id="CAB5007496.1"/>
    </source>
</evidence>
<evidence type="ECO:0000256" key="1">
    <source>
        <dbReference type="ARBA" id="ARBA00022485"/>
    </source>
</evidence>
<dbReference type="EMBL" id="CAEZYF010000015">
    <property type="protein sequence ID" value="CAB4733486.1"/>
    <property type="molecule type" value="Genomic_DNA"/>
</dbReference>
<evidence type="ECO:0000256" key="3">
    <source>
        <dbReference type="ARBA" id="ARBA00022737"/>
    </source>
</evidence>
<keyword evidence="3" id="KW-0677">Repeat</keyword>
<evidence type="ECO:0000256" key="5">
    <source>
        <dbReference type="ARBA" id="ARBA00023014"/>
    </source>
</evidence>
<feature type="domain" description="Cysteine-rich" evidence="6">
    <location>
        <begin position="195"/>
        <end position="280"/>
    </location>
</feature>
<reference evidence="7" key="1">
    <citation type="submission" date="2020-05" db="EMBL/GenBank/DDBJ databases">
        <authorList>
            <person name="Chiriac C."/>
            <person name="Salcher M."/>
            <person name="Ghai R."/>
            <person name="Kavagutti S V."/>
        </authorList>
    </citation>
    <scope>NUCLEOTIDE SEQUENCE</scope>
</reference>
<keyword evidence="4" id="KW-0408">Iron</keyword>
<dbReference type="GO" id="GO:0051539">
    <property type="term" value="F:4 iron, 4 sulfur cluster binding"/>
    <property type="evidence" value="ECO:0007669"/>
    <property type="project" value="UniProtKB-KW"/>
</dbReference>
<name>A0A6J6SEY9_9ZZZZ</name>
<dbReference type="SUPFAM" id="SSF46548">
    <property type="entry name" value="alpha-helical ferredoxin"/>
    <property type="match status" value="1"/>
</dbReference>
<feature type="domain" description="Cysteine-rich" evidence="6">
    <location>
        <begin position="329"/>
        <end position="403"/>
    </location>
</feature>
<evidence type="ECO:0000313" key="7">
    <source>
        <dbReference type="EMBL" id="CAB4733486.1"/>
    </source>
</evidence>
<sequence>MTTIYDPKHPQYLDEADVRHELSRVYDLCHGCRLCFKFCTSFPTLFEMIDRHDDQDAGRLTPAQQDQVIDECFQCKLCYVNCPYIPDLHEWALDFPRLMLRADAMRHANGQVSLRQKATDTVMGHTDLLGKAATLAAPLANKMVGAKPGSLVRKAMEATTGVSSVRMLPPYARQRFTTWFKNRPKVRIAKRQGKVAIFPTCLVEYQAPGVGHDMVKVYERNGVECTLADTTACCGAPYLHSGDLKAFTKIAEQNVKDLARSVRKGNDIVVPQPTCGYVLKKDYIAYVGTDEARLVAEHTYDAAEYLMRLHKADGTSLDTEFNGFVPETVAYHTPCHLKAQNIGLKSRDLIKLTGAKVKLVQQCSGIDGMWGLRAENAELSMPMARKLADELKRAAGDVVAGDCHLANTAITEQTGEVPLHPLQLIARAYGIPEEGEQR</sequence>